<feature type="transmembrane region" description="Helical" evidence="1">
    <location>
        <begin position="155"/>
        <end position="175"/>
    </location>
</feature>
<evidence type="ECO:0000313" key="3">
    <source>
        <dbReference type="Proteomes" id="UP000652761"/>
    </source>
</evidence>
<keyword evidence="1" id="KW-0472">Membrane</keyword>
<sequence length="203" mass="22682">QELDGKLVAVKILSEIGVPVLEEDIEKMASDRSWMYRRIVDHVVSVEFSARVETFIQFALGNPNAAVDNEGGISCGPLLRRESLRFSKAQLNVNKVMRVLGQLTKYKPLEAQLGLVLDSESSGNSDESIEYSFSKGSSVGDCAYEGRMESGGLEVLRGLKGSLGLGFLTFVLGSFNNYCHFFWLLLKYWLLLLHILRPISYYC</sequence>
<name>A0A843WHZ3_COLES</name>
<reference evidence="2" key="1">
    <citation type="submission" date="2017-07" db="EMBL/GenBank/DDBJ databases">
        <title>Taro Niue Genome Assembly and Annotation.</title>
        <authorList>
            <person name="Atibalentja N."/>
            <person name="Keating K."/>
            <person name="Fields C.J."/>
        </authorList>
    </citation>
    <scope>NUCLEOTIDE SEQUENCE</scope>
    <source>
        <strain evidence="2">Niue_2</strain>
        <tissue evidence="2">Leaf</tissue>
    </source>
</reference>
<dbReference type="AlphaFoldDB" id="A0A843WHZ3"/>
<gene>
    <name evidence="2" type="ORF">Taro_040008</name>
</gene>
<organism evidence="2 3">
    <name type="scientific">Colocasia esculenta</name>
    <name type="common">Wild taro</name>
    <name type="synonym">Arum esculentum</name>
    <dbReference type="NCBI Taxonomy" id="4460"/>
    <lineage>
        <taxon>Eukaryota</taxon>
        <taxon>Viridiplantae</taxon>
        <taxon>Streptophyta</taxon>
        <taxon>Embryophyta</taxon>
        <taxon>Tracheophyta</taxon>
        <taxon>Spermatophyta</taxon>
        <taxon>Magnoliopsida</taxon>
        <taxon>Liliopsida</taxon>
        <taxon>Araceae</taxon>
        <taxon>Aroideae</taxon>
        <taxon>Colocasieae</taxon>
        <taxon>Colocasia</taxon>
    </lineage>
</organism>
<dbReference type="Proteomes" id="UP000652761">
    <property type="component" value="Unassembled WGS sequence"/>
</dbReference>
<dbReference type="EMBL" id="NMUH01003811">
    <property type="protein sequence ID" value="MQM07167.1"/>
    <property type="molecule type" value="Genomic_DNA"/>
</dbReference>
<evidence type="ECO:0000256" key="1">
    <source>
        <dbReference type="SAM" id="Phobius"/>
    </source>
</evidence>
<proteinExistence type="predicted"/>
<keyword evidence="3" id="KW-1185">Reference proteome</keyword>
<keyword evidence="1" id="KW-0812">Transmembrane</keyword>
<accession>A0A843WHZ3</accession>
<evidence type="ECO:0000313" key="2">
    <source>
        <dbReference type="EMBL" id="MQM07167.1"/>
    </source>
</evidence>
<keyword evidence="1" id="KW-1133">Transmembrane helix</keyword>
<feature type="non-terminal residue" evidence="2">
    <location>
        <position position="203"/>
    </location>
</feature>
<comment type="caution">
    <text evidence="2">The sequence shown here is derived from an EMBL/GenBank/DDBJ whole genome shotgun (WGS) entry which is preliminary data.</text>
</comment>
<protein>
    <submittedName>
        <fullName evidence="2">Uncharacterized protein</fullName>
    </submittedName>
</protein>